<dbReference type="InterPro" id="IPR000086">
    <property type="entry name" value="NUDIX_hydrolase_dom"/>
</dbReference>
<protein>
    <recommendedName>
        <fullName evidence="8">Nudix hydrolase domain-containing protein</fullName>
    </recommendedName>
</protein>
<dbReference type="Gene3D" id="3.90.79.10">
    <property type="entry name" value="Nucleoside Triphosphate Pyrophosphohydrolase"/>
    <property type="match status" value="2"/>
</dbReference>
<feature type="region of interest" description="Disordered" evidence="7">
    <location>
        <begin position="98"/>
        <end position="120"/>
    </location>
</feature>
<evidence type="ECO:0000256" key="2">
    <source>
        <dbReference type="ARBA" id="ARBA00001946"/>
    </source>
</evidence>
<evidence type="ECO:0000256" key="3">
    <source>
        <dbReference type="ARBA" id="ARBA00022723"/>
    </source>
</evidence>
<comment type="cofactor">
    <cofactor evidence="1">
        <name>Mn(2+)</name>
        <dbReference type="ChEBI" id="CHEBI:29035"/>
    </cofactor>
</comment>
<keyword evidence="6" id="KW-0464">Manganese</keyword>
<organism evidence="9">
    <name type="scientific">Fagus sylvatica</name>
    <name type="common">Beechnut</name>
    <dbReference type="NCBI Taxonomy" id="28930"/>
    <lineage>
        <taxon>Eukaryota</taxon>
        <taxon>Viridiplantae</taxon>
        <taxon>Streptophyta</taxon>
        <taxon>Embryophyta</taxon>
        <taxon>Tracheophyta</taxon>
        <taxon>Spermatophyta</taxon>
        <taxon>Magnoliopsida</taxon>
        <taxon>eudicotyledons</taxon>
        <taxon>Gunneridae</taxon>
        <taxon>Pentapetalae</taxon>
        <taxon>rosids</taxon>
        <taxon>fabids</taxon>
        <taxon>Fagales</taxon>
        <taxon>Fagaceae</taxon>
        <taxon>Fagus</taxon>
    </lineage>
</organism>
<gene>
    <name evidence="9" type="ORF">FSB_LOCUS47133</name>
</gene>
<comment type="cofactor">
    <cofactor evidence="2">
        <name>Mg(2+)</name>
        <dbReference type="ChEBI" id="CHEBI:18420"/>
    </cofactor>
</comment>
<evidence type="ECO:0000256" key="5">
    <source>
        <dbReference type="ARBA" id="ARBA00022842"/>
    </source>
</evidence>
<evidence type="ECO:0000256" key="6">
    <source>
        <dbReference type="ARBA" id="ARBA00023211"/>
    </source>
</evidence>
<name>A0A2N9I605_FAGSY</name>
<dbReference type="GO" id="GO:0010945">
    <property type="term" value="F:coenzyme A diphosphatase activity"/>
    <property type="evidence" value="ECO:0007669"/>
    <property type="project" value="InterPro"/>
</dbReference>
<reference evidence="9" key="1">
    <citation type="submission" date="2018-02" db="EMBL/GenBank/DDBJ databases">
        <authorList>
            <person name="Cohen D.B."/>
            <person name="Kent A.D."/>
        </authorList>
    </citation>
    <scope>NUCLEOTIDE SEQUENCE</scope>
</reference>
<dbReference type="InterPro" id="IPR015797">
    <property type="entry name" value="NUDIX_hydrolase-like_dom_sf"/>
</dbReference>
<dbReference type="GO" id="GO:0015938">
    <property type="term" value="P:coenzyme A catabolic process"/>
    <property type="evidence" value="ECO:0007669"/>
    <property type="project" value="TreeGrafter"/>
</dbReference>
<dbReference type="PANTHER" id="PTHR12992">
    <property type="entry name" value="NUDIX HYDROLASE"/>
    <property type="match status" value="1"/>
</dbReference>
<dbReference type="Pfam" id="PF00293">
    <property type="entry name" value="NUDIX"/>
    <property type="match status" value="1"/>
</dbReference>
<dbReference type="PROSITE" id="PS51462">
    <property type="entry name" value="NUDIX"/>
    <property type="match status" value="1"/>
</dbReference>
<evidence type="ECO:0000259" key="8">
    <source>
        <dbReference type="PROSITE" id="PS51462"/>
    </source>
</evidence>
<dbReference type="InterPro" id="IPR045121">
    <property type="entry name" value="CoAse"/>
</dbReference>
<sequence length="375" mass="41334">MDSSSSGSQRLVALAQQLRLYKPPPTFEDMEEQSLEESGGKVVSQVGFAESATPIGQQDPQRIRPMTKKAAVLVCLFEGDAGDLRVILTKRSSRLSTHSGEVALPGGKAEEGDKDDGDTATREAMEEIGLDPSLVNVVTVLEPFLSKTSLQMVRWDIDECASESTGHVAQGVLLVSCDPWCSSMGDFASLFGVASSMMARYKTLIDGQGTLTLHHLLRVVPVIGILNEKKAFKPIPNPEEVEAVFDAPLEMFIKDENRTAEERDWMGNKYLIHFFDYEMENKKYLIWGLTAGILIRAASVVYKQPPAFVEQNPIFKTRGGNWHQVSKRSQLRINCLNKQVGATPFTVVQDLISSTKGLSGYSLTQLTSLSALRIY</sequence>
<evidence type="ECO:0000256" key="1">
    <source>
        <dbReference type="ARBA" id="ARBA00001936"/>
    </source>
</evidence>
<keyword evidence="4" id="KW-0378">Hydrolase</keyword>
<dbReference type="EMBL" id="OIVN01004780">
    <property type="protein sequence ID" value="SPD19251.1"/>
    <property type="molecule type" value="Genomic_DNA"/>
</dbReference>
<keyword evidence="5" id="KW-0460">Magnesium</keyword>
<dbReference type="SUPFAM" id="SSF55811">
    <property type="entry name" value="Nudix"/>
    <property type="match status" value="1"/>
</dbReference>
<proteinExistence type="predicted"/>
<evidence type="ECO:0000313" key="9">
    <source>
        <dbReference type="EMBL" id="SPD19251.1"/>
    </source>
</evidence>
<dbReference type="AlphaFoldDB" id="A0A2N9I605"/>
<evidence type="ECO:0000256" key="7">
    <source>
        <dbReference type="SAM" id="MobiDB-lite"/>
    </source>
</evidence>
<accession>A0A2N9I605</accession>
<feature type="domain" description="Nudix hydrolase" evidence="8">
    <location>
        <begin position="67"/>
        <end position="290"/>
    </location>
</feature>
<evidence type="ECO:0000256" key="4">
    <source>
        <dbReference type="ARBA" id="ARBA00022801"/>
    </source>
</evidence>
<dbReference type="PANTHER" id="PTHR12992:SF24">
    <property type="entry name" value="PEROXISOMAL COENZYME A DIPHOSPHATASE NUDT7"/>
    <property type="match status" value="1"/>
</dbReference>
<dbReference type="GO" id="GO:0046872">
    <property type="term" value="F:metal ion binding"/>
    <property type="evidence" value="ECO:0007669"/>
    <property type="project" value="UniProtKB-KW"/>
</dbReference>
<dbReference type="CDD" id="cd03426">
    <property type="entry name" value="NUDIX_CoAse_Nudt7"/>
    <property type="match status" value="1"/>
</dbReference>
<keyword evidence="3" id="KW-0479">Metal-binding</keyword>